<evidence type="ECO:0000256" key="5">
    <source>
        <dbReference type="ARBA" id="ARBA00023163"/>
    </source>
</evidence>
<dbReference type="OrthoDB" id="10067827at2759"/>
<dbReference type="GO" id="GO:0000981">
    <property type="term" value="F:DNA-binding transcription factor activity, RNA polymerase II-specific"/>
    <property type="evidence" value="ECO:0007669"/>
    <property type="project" value="InterPro"/>
</dbReference>
<dbReference type="InterPro" id="IPR011598">
    <property type="entry name" value="bHLH_dom"/>
</dbReference>
<feature type="compositionally biased region" description="Basic and acidic residues" evidence="7">
    <location>
        <begin position="66"/>
        <end position="84"/>
    </location>
</feature>
<dbReference type="GO" id="GO:0000978">
    <property type="term" value="F:RNA polymerase II cis-regulatory region sequence-specific DNA binding"/>
    <property type="evidence" value="ECO:0007669"/>
    <property type="project" value="TreeGrafter"/>
</dbReference>
<dbReference type="Proteomes" id="UP000515135">
    <property type="component" value="Unplaced"/>
</dbReference>
<dbReference type="CDD" id="cd19701">
    <property type="entry name" value="bHLH_TS_HEN1"/>
    <property type="match status" value="1"/>
</dbReference>
<protein>
    <submittedName>
        <fullName evidence="10">Helix-loop-helix protein 2-like</fullName>
    </submittedName>
</protein>
<feature type="compositionally biased region" description="Basic residues" evidence="7">
    <location>
        <begin position="95"/>
        <end position="107"/>
    </location>
</feature>
<keyword evidence="3" id="KW-0805">Transcription regulation</keyword>
<dbReference type="KEGG" id="bbel:109475047"/>
<evidence type="ECO:0000259" key="8">
    <source>
        <dbReference type="PROSITE" id="PS50888"/>
    </source>
</evidence>
<evidence type="ECO:0000256" key="2">
    <source>
        <dbReference type="ARBA" id="ARBA00022782"/>
    </source>
</evidence>
<dbReference type="AlphaFoldDB" id="A0A6P4ZB77"/>
<evidence type="ECO:0000256" key="6">
    <source>
        <dbReference type="ARBA" id="ARBA00023242"/>
    </source>
</evidence>
<feature type="domain" description="BHLH" evidence="8">
    <location>
        <begin position="104"/>
        <end position="156"/>
    </location>
</feature>
<feature type="compositionally biased region" description="Low complexity" evidence="7">
    <location>
        <begin position="28"/>
        <end position="44"/>
    </location>
</feature>
<evidence type="ECO:0000256" key="3">
    <source>
        <dbReference type="ARBA" id="ARBA00023015"/>
    </source>
</evidence>
<dbReference type="GeneID" id="109475047"/>
<sequence>MLDTLQRTSTQTQPPGMVVTGETTIAQGSPRSCGSTSPTSSCSSVDAVHKSFEVTDLNGSSFPVRPTEESAREAEDTAARRNKDPSLQGLSREERRRRRRATAKYRTAHATRERIRVEAFNVAFAELRKLLPTLPPDKKLSKIEILRLAICYISYLNHVLDV</sequence>
<keyword evidence="9" id="KW-1185">Reference proteome</keyword>
<evidence type="ECO:0000256" key="4">
    <source>
        <dbReference type="ARBA" id="ARBA00023125"/>
    </source>
</evidence>
<keyword evidence="5" id="KW-0804">Transcription</keyword>
<accession>A0A6P4ZB77</accession>
<dbReference type="RefSeq" id="XP_019631149.1">
    <property type="nucleotide sequence ID" value="XM_019775590.1"/>
</dbReference>
<dbReference type="Gene3D" id="4.10.280.10">
    <property type="entry name" value="Helix-loop-helix DNA-binding domain"/>
    <property type="match status" value="1"/>
</dbReference>
<dbReference type="InterPro" id="IPR036638">
    <property type="entry name" value="HLH_DNA-bd_sf"/>
</dbReference>
<keyword evidence="1" id="KW-0217">Developmental protein</keyword>
<feature type="region of interest" description="Disordered" evidence="7">
    <location>
        <begin position="25"/>
        <end position="44"/>
    </location>
</feature>
<dbReference type="GO" id="GO:0045944">
    <property type="term" value="P:positive regulation of transcription by RNA polymerase II"/>
    <property type="evidence" value="ECO:0007669"/>
    <property type="project" value="UniProtKB-ARBA"/>
</dbReference>
<evidence type="ECO:0000313" key="10">
    <source>
        <dbReference type="RefSeq" id="XP_019631149.1"/>
    </source>
</evidence>
<dbReference type="PANTHER" id="PTHR13864:SF10">
    <property type="entry name" value="HELIX-LOOP-HELIX PROTEIN 2"/>
    <property type="match status" value="1"/>
</dbReference>
<dbReference type="PANTHER" id="PTHR13864">
    <property type="entry name" value="T-CELL ACUTE LYMPHOCYTIC LEUKEMIA/STEM CELL LEUKEMIA-RELATED"/>
    <property type="match status" value="1"/>
</dbReference>
<reference evidence="10" key="1">
    <citation type="submission" date="2025-08" db="UniProtKB">
        <authorList>
            <consortium name="RefSeq"/>
        </authorList>
    </citation>
    <scope>IDENTIFICATION</scope>
    <source>
        <tissue evidence="10">Gonad</tissue>
    </source>
</reference>
<dbReference type="PROSITE" id="PS50888">
    <property type="entry name" value="BHLH"/>
    <property type="match status" value="1"/>
</dbReference>
<dbReference type="FunFam" id="4.10.280.10:FF:000027">
    <property type="entry name" value="Nescient helix-loop-helix 1"/>
    <property type="match status" value="1"/>
</dbReference>
<dbReference type="GO" id="GO:0007399">
    <property type="term" value="P:nervous system development"/>
    <property type="evidence" value="ECO:0007669"/>
    <property type="project" value="UniProtKB-ARBA"/>
</dbReference>
<dbReference type="InterPro" id="IPR040238">
    <property type="entry name" value="TAL-like"/>
</dbReference>
<evidence type="ECO:0000256" key="7">
    <source>
        <dbReference type="SAM" id="MobiDB-lite"/>
    </source>
</evidence>
<dbReference type="SUPFAM" id="SSF47459">
    <property type="entry name" value="HLH, helix-loop-helix DNA-binding domain"/>
    <property type="match status" value="1"/>
</dbReference>
<dbReference type="SMART" id="SM00353">
    <property type="entry name" value="HLH"/>
    <property type="match status" value="1"/>
</dbReference>
<evidence type="ECO:0000313" key="9">
    <source>
        <dbReference type="Proteomes" id="UP000515135"/>
    </source>
</evidence>
<dbReference type="GO" id="GO:0030154">
    <property type="term" value="P:cell differentiation"/>
    <property type="evidence" value="ECO:0007669"/>
    <property type="project" value="UniProtKB-KW"/>
</dbReference>
<proteinExistence type="predicted"/>
<organism evidence="9 10">
    <name type="scientific">Branchiostoma belcheri</name>
    <name type="common">Amphioxus</name>
    <dbReference type="NCBI Taxonomy" id="7741"/>
    <lineage>
        <taxon>Eukaryota</taxon>
        <taxon>Metazoa</taxon>
        <taxon>Chordata</taxon>
        <taxon>Cephalochordata</taxon>
        <taxon>Leptocardii</taxon>
        <taxon>Amphioxiformes</taxon>
        <taxon>Branchiostomatidae</taxon>
        <taxon>Branchiostoma</taxon>
    </lineage>
</organism>
<keyword evidence="4" id="KW-0238">DNA-binding</keyword>
<gene>
    <name evidence="10" type="primary">LOC109475047</name>
</gene>
<name>A0A6P4ZB77_BRABE</name>
<dbReference type="Pfam" id="PF00010">
    <property type="entry name" value="HLH"/>
    <property type="match status" value="1"/>
</dbReference>
<keyword evidence="6" id="KW-0539">Nucleus</keyword>
<feature type="region of interest" description="Disordered" evidence="7">
    <location>
        <begin position="56"/>
        <end position="107"/>
    </location>
</feature>
<keyword evidence="2" id="KW-0221">Differentiation</keyword>
<dbReference type="GO" id="GO:0046983">
    <property type="term" value="F:protein dimerization activity"/>
    <property type="evidence" value="ECO:0007669"/>
    <property type="project" value="InterPro"/>
</dbReference>
<evidence type="ECO:0000256" key="1">
    <source>
        <dbReference type="ARBA" id="ARBA00022473"/>
    </source>
</evidence>